<keyword evidence="4 7" id="KW-1133">Transmembrane helix</keyword>
<dbReference type="InterPro" id="IPR002898">
    <property type="entry name" value="MotA_ExbB_proton_chnl"/>
</dbReference>
<reference evidence="9" key="1">
    <citation type="journal article" date="2014" name="Int. J. Syst. Evol. Microbiol.">
        <title>Complete genome of a new Firmicutes species belonging to the dominant human colonic microbiota ('Ruminococcus bicirculans') reveals two chromosomes and a selective capacity to utilize plant glucans.</title>
        <authorList>
            <consortium name="NISC Comparative Sequencing Program"/>
            <person name="Wegmann U."/>
            <person name="Louis P."/>
            <person name="Goesmann A."/>
            <person name="Henrissat B."/>
            <person name="Duncan S.H."/>
            <person name="Flint H.J."/>
        </authorList>
    </citation>
    <scope>NUCLEOTIDE SEQUENCE</scope>
    <source>
        <strain evidence="9">CCM 8778</strain>
    </source>
</reference>
<keyword evidence="5 7" id="KW-0472">Membrane</keyword>
<evidence type="ECO:0000256" key="2">
    <source>
        <dbReference type="ARBA" id="ARBA00022475"/>
    </source>
</evidence>
<name>A0A2I0CPF3_9PSED</name>
<dbReference type="Proteomes" id="UP000655550">
    <property type="component" value="Unassembled WGS sequence"/>
</dbReference>
<evidence type="ECO:0000256" key="6">
    <source>
        <dbReference type="RuleBase" id="RU004057"/>
    </source>
</evidence>
<keyword evidence="12" id="KW-1185">Reference proteome</keyword>
<keyword evidence="6" id="KW-0813">Transport</keyword>
<keyword evidence="2" id="KW-1003">Cell membrane</keyword>
<dbReference type="GO" id="GO:0005886">
    <property type="term" value="C:plasma membrane"/>
    <property type="evidence" value="ECO:0007669"/>
    <property type="project" value="UniProtKB-SubCell"/>
</dbReference>
<reference evidence="11" key="2">
    <citation type="submission" date="2017-12" db="EMBL/GenBank/DDBJ databases">
        <authorList>
            <person name="Yu X.-Y."/>
        </authorList>
    </citation>
    <scope>NUCLEOTIDE SEQUENCE [LARGE SCALE GENOMIC DNA]</scope>
    <source>
        <strain evidence="11">ZYSR67-Z</strain>
    </source>
</reference>
<reference evidence="12" key="4">
    <citation type="journal article" date="2019" name="Int. J. Syst. Evol. Microbiol.">
        <title>The Global Catalogue of Microorganisms (GCM) 10K type strain sequencing project: providing services to taxonomists for standard genome sequencing and annotation.</title>
        <authorList>
            <consortium name="The Broad Institute Genomics Platform"/>
            <consortium name="The Broad Institute Genome Sequencing Center for Infectious Disease"/>
            <person name="Wu L."/>
            <person name="Ma J."/>
        </authorList>
    </citation>
    <scope>NUCLEOTIDE SEQUENCE [LARGE SCALE GENOMIC DNA]</scope>
    <source>
        <strain evidence="12">CCM 8778</strain>
    </source>
</reference>
<evidence type="ECO:0000256" key="1">
    <source>
        <dbReference type="ARBA" id="ARBA00004651"/>
    </source>
</evidence>
<evidence type="ECO:0000256" key="4">
    <source>
        <dbReference type="ARBA" id="ARBA00022989"/>
    </source>
</evidence>
<sequence>MSLQLMIESALYSASQLFMLPVLLAVLLMFFYAFYALGAFLWQSRQRRRGQAPAFDLLQSWRAAPTMTAVELETLAFKRLEAPRIVTRVTPMLGLVATMIPMGPALKSLASGELAQVSDNLTVAFSAVILSLLAASLTYWVVNVRRRWYAEELVLIGQAQRSQGLAASEPLAAAAHELATEAA</sequence>
<comment type="similarity">
    <text evidence="6">Belongs to the exbB/tolQ family.</text>
</comment>
<evidence type="ECO:0000256" key="7">
    <source>
        <dbReference type="SAM" id="Phobius"/>
    </source>
</evidence>
<dbReference type="RefSeq" id="WP_093986546.1">
    <property type="nucleotide sequence ID" value="NZ_BMDE01000002.1"/>
</dbReference>
<feature type="transmembrane region" description="Helical" evidence="7">
    <location>
        <begin position="85"/>
        <end position="103"/>
    </location>
</feature>
<feature type="transmembrane region" description="Helical" evidence="7">
    <location>
        <begin position="123"/>
        <end position="142"/>
    </location>
</feature>
<gene>
    <name evidence="10" type="ORF">CW360_10980</name>
    <name evidence="9" type="ORF">GCM10007363_08500</name>
</gene>
<evidence type="ECO:0000313" key="10">
    <source>
        <dbReference type="EMBL" id="PKF71030.1"/>
    </source>
</evidence>
<dbReference type="Proteomes" id="UP000242861">
    <property type="component" value="Unassembled WGS sequence"/>
</dbReference>
<evidence type="ECO:0000313" key="9">
    <source>
        <dbReference type="EMBL" id="GGH90601.1"/>
    </source>
</evidence>
<keyword evidence="6" id="KW-0653">Protein transport</keyword>
<feature type="transmembrane region" description="Helical" evidence="7">
    <location>
        <begin position="20"/>
        <end position="42"/>
    </location>
</feature>
<evidence type="ECO:0000313" key="12">
    <source>
        <dbReference type="Proteomes" id="UP000655550"/>
    </source>
</evidence>
<evidence type="ECO:0000313" key="11">
    <source>
        <dbReference type="Proteomes" id="UP000242861"/>
    </source>
</evidence>
<proteinExistence type="inferred from homology"/>
<protein>
    <submittedName>
        <fullName evidence="10">Biopolymer transporter ExbD</fullName>
    </submittedName>
</protein>
<evidence type="ECO:0000259" key="8">
    <source>
        <dbReference type="Pfam" id="PF01618"/>
    </source>
</evidence>
<dbReference type="AlphaFoldDB" id="A0A2I0CPF3"/>
<evidence type="ECO:0000256" key="5">
    <source>
        <dbReference type="ARBA" id="ARBA00023136"/>
    </source>
</evidence>
<comment type="caution">
    <text evidence="10">The sequence shown here is derived from an EMBL/GenBank/DDBJ whole genome shotgun (WGS) entry which is preliminary data.</text>
</comment>
<organism evidence="10 11">
    <name type="scientific">Pseudomonas fluvialis</name>
    <dbReference type="NCBI Taxonomy" id="1793966"/>
    <lineage>
        <taxon>Bacteria</taxon>
        <taxon>Pseudomonadati</taxon>
        <taxon>Pseudomonadota</taxon>
        <taxon>Gammaproteobacteria</taxon>
        <taxon>Pseudomonadales</taxon>
        <taxon>Pseudomonadaceae</taxon>
        <taxon>Pseudomonas</taxon>
    </lineage>
</organism>
<dbReference type="GO" id="GO:0015031">
    <property type="term" value="P:protein transport"/>
    <property type="evidence" value="ECO:0007669"/>
    <property type="project" value="UniProtKB-KW"/>
</dbReference>
<dbReference type="EMBL" id="BMDE01000002">
    <property type="protein sequence ID" value="GGH90601.1"/>
    <property type="molecule type" value="Genomic_DNA"/>
</dbReference>
<dbReference type="Pfam" id="PF01618">
    <property type="entry name" value="MotA_ExbB"/>
    <property type="match status" value="1"/>
</dbReference>
<accession>A0A2I0CPF3</accession>
<reference evidence="10" key="3">
    <citation type="submission" date="2017-12" db="EMBL/GenBank/DDBJ databases">
        <authorList>
            <person name="Hurst M.R.H."/>
        </authorList>
    </citation>
    <scope>NUCLEOTIDE SEQUENCE [LARGE SCALE GENOMIC DNA]</scope>
    <source>
        <strain evidence="10">ZYSR67-Z</strain>
    </source>
</reference>
<dbReference type="EMBL" id="PIYS01000018">
    <property type="protein sequence ID" value="PKF71030.1"/>
    <property type="molecule type" value="Genomic_DNA"/>
</dbReference>
<reference evidence="9" key="5">
    <citation type="submission" date="2024-05" db="EMBL/GenBank/DDBJ databases">
        <authorList>
            <person name="Sun Q."/>
            <person name="Sedlacek I."/>
        </authorList>
    </citation>
    <scope>NUCLEOTIDE SEQUENCE</scope>
    <source>
        <strain evidence="9">CCM 8778</strain>
    </source>
</reference>
<evidence type="ECO:0000256" key="3">
    <source>
        <dbReference type="ARBA" id="ARBA00022692"/>
    </source>
</evidence>
<feature type="domain" description="MotA/TolQ/ExbB proton channel" evidence="8">
    <location>
        <begin position="78"/>
        <end position="152"/>
    </location>
</feature>
<comment type="subcellular location">
    <subcellularLocation>
        <location evidence="1">Cell membrane</location>
        <topology evidence="1">Multi-pass membrane protein</topology>
    </subcellularLocation>
    <subcellularLocation>
        <location evidence="6">Membrane</location>
        <topology evidence="6">Multi-pass membrane protein</topology>
    </subcellularLocation>
</comment>
<keyword evidence="3 7" id="KW-0812">Transmembrane</keyword>